<evidence type="ECO:0008006" key="2">
    <source>
        <dbReference type="Google" id="ProtNLM"/>
    </source>
</evidence>
<accession>A0A977PUZ3</accession>
<dbReference type="SUPFAM" id="SSF53335">
    <property type="entry name" value="S-adenosyl-L-methionine-dependent methyltransferases"/>
    <property type="match status" value="1"/>
</dbReference>
<dbReference type="Gene3D" id="3.40.50.150">
    <property type="entry name" value="Vaccinia Virus protein VP39"/>
    <property type="match status" value="1"/>
</dbReference>
<dbReference type="PANTHER" id="PTHR14614">
    <property type="entry name" value="HEPATOCELLULAR CARCINOMA-ASSOCIATED ANTIGEN"/>
    <property type="match status" value="1"/>
</dbReference>
<dbReference type="Proteomes" id="UP001065613">
    <property type="component" value="Chromosome"/>
</dbReference>
<dbReference type="AlphaFoldDB" id="A0A977PUZ3"/>
<protein>
    <recommendedName>
        <fullName evidence="2">Histidine kinase</fullName>
    </recommendedName>
</protein>
<dbReference type="InterPro" id="IPR019410">
    <property type="entry name" value="Methyltransf_16"/>
</dbReference>
<dbReference type="InterPro" id="IPR029063">
    <property type="entry name" value="SAM-dependent_MTases_sf"/>
</dbReference>
<evidence type="ECO:0000313" key="1">
    <source>
        <dbReference type="EMBL" id="UXE59140.1"/>
    </source>
</evidence>
<gene>
    <name evidence="1" type="ORF">KA717_24850</name>
</gene>
<proteinExistence type="predicted"/>
<dbReference type="CDD" id="cd02440">
    <property type="entry name" value="AdoMet_MTases"/>
    <property type="match status" value="1"/>
</dbReference>
<organism evidence="1">
    <name type="scientific">Woronichinia naegeliana WA131</name>
    <dbReference type="NCBI Taxonomy" id="2824559"/>
    <lineage>
        <taxon>Bacteria</taxon>
        <taxon>Bacillati</taxon>
        <taxon>Cyanobacteriota</taxon>
        <taxon>Cyanophyceae</taxon>
        <taxon>Synechococcales</taxon>
        <taxon>Coelosphaeriaceae</taxon>
        <taxon>Woronichinia</taxon>
    </lineage>
</organism>
<name>A0A977PUZ3_9CYAN</name>
<sequence>MQVASISSPDYDVKFDRICLGGFEYTIRSLRDLQQFSDPNGEALRLGISSAMWPLFGQIWAMGKILARVMLQEQLDGKRILEIGCGIGFPSLVIKQLGGDITASDYHPLAESFLIENTNLNHLKPIPFQTGDWNTANSKLGKFDLIIGSDILYEHQHIKLLSAFIDHHSSNQVEVIIVDPGRGSHRAFSRTMEGLGYQHTWTDLKNYSHQNIKPKGFILRFSRSNLEVIIGDRP</sequence>
<dbReference type="EMBL" id="CP073041">
    <property type="protein sequence ID" value="UXE59140.1"/>
    <property type="molecule type" value="Genomic_DNA"/>
</dbReference>
<dbReference type="KEGG" id="wna:KA717_24850"/>
<reference evidence="1" key="1">
    <citation type="submission" date="2021-04" db="EMBL/GenBank/DDBJ databases">
        <title>Genome sequence of Woronichinia naegeliana from Washington state freshwater lake bloom.</title>
        <authorList>
            <person name="Dreher T.W."/>
        </authorList>
    </citation>
    <scope>NUCLEOTIDE SEQUENCE</scope>
    <source>
        <strain evidence="1">WA131</strain>
    </source>
</reference>
<dbReference type="Pfam" id="PF10294">
    <property type="entry name" value="Methyltransf_16"/>
    <property type="match status" value="1"/>
</dbReference>